<dbReference type="SUPFAM" id="SSF51206">
    <property type="entry name" value="cAMP-binding domain-like"/>
    <property type="match status" value="1"/>
</dbReference>
<keyword evidence="3" id="KW-0805">Transcription regulation</keyword>
<accession>A0ABV9SVK4</accession>
<dbReference type="Proteomes" id="UP001595818">
    <property type="component" value="Unassembled WGS sequence"/>
</dbReference>
<dbReference type="CDD" id="cd00038">
    <property type="entry name" value="CAP_ED"/>
    <property type="match status" value="1"/>
</dbReference>
<dbReference type="PANTHER" id="PTHR48111">
    <property type="entry name" value="REGULATOR OF RPOS"/>
    <property type="match status" value="1"/>
</dbReference>
<dbReference type="InterPro" id="IPR039420">
    <property type="entry name" value="WalR-like"/>
</dbReference>
<name>A0ABV9SVK4_9BACT</name>
<dbReference type="PROSITE" id="PS50042">
    <property type="entry name" value="CNMP_BINDING_3"/>
    <property type="match status" value="1"/>
</dbReference>
<dbReference type="InterPro" id="IPR000595">
    <property type="entry name" value="cNMP-bd_dom"/>
</dbReference>
<dbReference type="SMART" id="SM00419">
    <property type="entry name" value="HTH_CRP"/>
    <property type="match status" value="1"/>
</dbReference>
<dbReference type="CDD" id="cd17574">
    <property type="entry name" value="REC_OmpR"/>
    <property type="match status" value="1"/>
</dbReference>
<dbReference type="SUPFAM" id="SSF52172">
    <property type="entry name" value="CheY-like"/>
    <property type="match status" value="1"/>
</dbReference>
<dbReference type="InterPro" id="IPR014710">
    <property type="entry name" value="RmlC-like_jellyroll"/>
</dbReference>
<proteinExistence type="predicted"/>
<evidence type="ECO:0000256" key="4">
    <source>
        <dbReference type="ARBA" id="ARBA00023125"/>
    </source>
</evidence>
<evidence type="ECO:0000256" key="7">
    <source>
        <dbReference type="SAM" id="Coils"/>
    </source>
</evidence>
<dbReference type="PROSITE" id="PS50110">
    <property type="entry name" value="RESPONSE_REGULATORY"/>
    <property type="match status" value="1"/>
</dbReference>
<feature type="modified residue" description="4-aspartylphosphate" evidence="6">
    <location>
        <position position="53"/>
    </location>
</feature>
<gene>
    <name evidence="11" type="ORF">ACFPFU_01340</name>
</gene>
<dbReference type="Gene3D" id="1.10.10.10">
    <property type="entry name" value="Winged helix-like DNA-binding domain superfamily/Winged helix DNA-binding domain"/>
    <property type="match status" value="1"/>
</dbReference>
<protein>
    <submittedName>
        <fullName evidence="11">Response regulator</fullName>
    </submittedName>
</protein>
<dbReference type="InterPro" id="IPR011006">
    <property type="entry name" value="CheY-like_superfamily"/>
</dbReference>
<dbReference type="PRINTS" id="PR00034">
    <property type="entry name" value="HTHCRP"/>
</dbReference>
<evidence type="ECO:0000256" key="3">
    <source>
        <dbReference type="ARBA" id="ARBA00023015"/>
    </source>
</evidence>
<reference evidence="12" key="1">
    <citation type="journal article" date="2019" name="Int. J. Syst. Evol. Microbiol.">
        <title>The Global Catalogue of Microorganisms (GCM) 10K type strain sequencing project: providing services to taxonomists for standard genome sequencing and annotation.</title>
        <authorList>
            <consortium name="The Broad Institute Genomics Platform"/>
            <consortium name="The Broad Institute Genome Sequencing Center for Infectious Disease"/>
            <person name="Wu L."/>
            <person name="Ma J."/>
        </authorList>
    </citation>
    <scope>NUCLEOTIDE SEQUENCE [LARGE SCALE GENOMIC DNA]</scope>
    <source>
        <strain evidence="12">CGMCC 4.7466</strain>
    </source>
</reference>
<evidence type="ECO:0000259" key="9">
    <source>
        <dbReference type="PROSITE" id="PS50110"/>
    </source>
</evidence>
<dbReference type="InterPro" id="IPR001789">
    <property type="entry name" value="Sig_transdc_resp-reg_receiver"/>
</dbReference>
<keyword evidence="5" id="KW-0804">Transcription</keyword>
<dbReference type="InterPro" id="IPR036390">
    <property type="entry name" value="WH_DNA-bd_sf"/>
</dbReference>
<evidence type="ECO:0000259" key="10">
    <source>
        <dbReference type="PROSITE" id="PS51063"/>
    </source>
</evidence>
<dbReference type="RefSeq" id="WP_377060731.1">
    <property type="nucleotide sequence ID" value="NZ_JBHSJJ010000001.1"/>
</dbReference>
<keyword evidence="1 6" id="KW-0597">Phosphoprotein</keyword>
<evidence type="ECO:0000313" key="12">
    <source>
        <dbReference type="Proteomes" id="UP001595818"/>
    </source>
</evidence>
<dbReference type="PANTHER" id="PTHR48111:SF4">
    <property type="entry name" value="DNA-BINDING DUAL TRANSCRIPTIONAL REGULATOR OMPR"/>
    <property type="match status" value="1"/>
</dbReference>
<keyword evidence="7" id="KW-0175">Coiled coil</keyword>
<organism evidence="11 12">
    <name type="scientific">Negadavirga shengliensis</name>
    <dbReference type="NCBI Taxonomy" id="1389218"/>
    <lineage>
        <taxon>Bacteria</taxon>
        <taxon>Pseudomonadati</taxon>
        <taxon>Bacteroidota</taxon>
        <taxon>Cytophagia</taxon>
        <taxon>Cytophagales</taxon>
        <taxon>Cyclobacteriaceae</taxon>
        <taxon>Negadavirga</taxon>
    </lineage>
</organism>
<evidence type="ECO:0000259" key="8">
    <source>
        <dbReference type="PROSITE" id="PS50042"/>
    </source>
</evidence>
<feature type="coiled-coil region" evidence="7">
    <location>
        <begin position="248"/>
        <end position="275"/>
    </location>
</feature>
<dbReference type="SUPFAM" id="SSF46785">
    <property type="entry name" value="Winged helix' DNA-binding domain"/>
    <property type="match status" value="1"/>
</dbReference>
<dbReference type="PROSITE" id="PS51063">
    <property type="entry name" value="HTH_CRP_2"/>
    <property type="match status" value="1"/>
</dbReference>
<dbReference type="SMART" id="SM00100">
    <property type="entry name" value="cNMP"/>
    <property type="match status" value="1"/>
</dbReference>
<sequence>MNYNILLIEDNLEMAENIMAILKLARYEVTYAPNGKTGIELTQKSLPDLIICDIMMPEMDGYSVLHILNKDENTANIPFIFLTAKADKSDFRTGMNLGADDYITKPFDGVDLLKVIEMRLRKKELSKLNHAHSSGETKTTFNKPGEMQDVQALLGNRPRRIFKKKDLIFMEGQNPNSLYYIEKGQIKTFKMNSFGKELITGFHDEGSFLGYVPLIEDKPYNENAEALTEVQVSVIPKSDFLSLMYSNKDIASKFIKMLSNNLEEMENRLLDIAYQSVRQRVAGTLLKINEKLAEGNNETATVITIARKDISSMVGTTTESLNRTLSDFKEERLIEITPHGLKILNIPKLERIVNL</sequence>
<dbReference type="InterPro" id="IPR012318">
    <property type="entry name" value="HTH_CRP"/>
</dbReference>
<evidence type="ECO:0000256" key="5">
    <source>
        <dbReference type="ARBA" id="ARBA00023163"/>
    </source>
</evidence>
<feature type="domain" description="Cyclic nucleotide-binding" evidence="8">
    <location>
        <begin position="162"/>
        <end position="261"/>
    </location>
</feature>
<keyword evidence="4" id="KW-0238">DNA-binding</keyword>
<dbReference type="EMBL" id="JBHSJJ010000001">
    <property type="protein sequence ID" value="MFC4870309.1"/>
    <property type="molecule type" value="Genomic_DNA"/>
</dbReference>
<feature type="domain" description="Response regulatory" evidence="9">
    <location>
        <begin position="4"/>
        <end position="120"/>
    </location>
</feature>
<dbReference type="Gene3D" id="2.60.120.10">
    <property type="entry name" value="Jelly Rolls"/>
    <property type="match status" value="1"/>
</dbReference>
<dbReference type="InterPro" id="IPR036388">
    <property type="entry name" value="WH-like_DNA-bd_sf"/>
</dbReference>
<dbReference type="InterPro" id="IPR018490">
    <property type="entry name" value="cNMP-bd_dom_sf"/>
</dbReference>
<dbReference type="Gene3D" id="3.40.50.2300">
    <property type="match status" value="1"/>
</dbReference>
<dbReference type="Pfam" id="PF13545">
    <property type="entry name" value="HTH_Crp_2"/>
    <property type="match status" value="1"/>
</dbReference>
<evidence type="ECO:0000256" key="2">
    <source>
        <dbReference type="ARBA" id="ARBA00023012"/>
    </source>
</evidence>
<evidence type="ECO:0000256" key="1">
    <source>
        <dbReference type="ARBA" id="ARBA00022553"/>
    </source>
</evidence>
<evidence type="ECO:0000256" key="6">
    <source>
        <dbReference type="PROSITE-ProRule" id="PRU00169"/>
    </source>
</evidence>
<evidence type="ECO:0000313" key="11">
    <source>
        <dbReference type="EMBL" id="MFC4870309.1"/>
    </source>
</evidence>
<dbReference type="SMART" id="SM00448">
    <property type="entry name" value="REC"/>
    <property type="match status" value="1"/>
</dbReference>
<keyword evidence="2" id="KW-0902">Two-component regulatory system</keyword>
<dbReference type="Pfam" id="PF00072">
    <property type="entry name" value="Response_reg"/>
    <property type="match status" value="1"/>
</dbReference>
<comment type="caution">
    <text evidence="11">The sequence shown here is derived from an EMBL/GenBank/DDBJ whole genome shotgun (WGS) entry which is preliminary data.</text>
</comment>
<keyword evidence="12" id="KW-1185">Reference proteome</keyword>
<dbReference type="Pfam" id="PF00027">
    <property type="entry name" value="cNMP_binding"/>
    <property type="match status" value="1"/>
</dbReference>
<feature type="domain" description="HTH crp-type" evidence="10">
    <location>
        <begin position="275"/>
        <end position="347"/>
    </location>
</feature>